<keyword evidence="4" id="KW-1185">Reference proteome</keyword>
<name>A0A1U7CJD8_9BACT</name>
<dbReference type="KEGG" id="pbor:BSF38_00474"/>
<dbReference type="EMBL" id="CP019082">
    <property type="protein sequence ID" value="APW59060.1"/>
    <property type="molecule type" value="Genomic_DNA"/>
</dbReference>
<protein>
    <submittedName>
        <fullName evidence="3">GT2 family glycosyltransferase</fullName>
        <ecNumber evidence="3">2.4.1.289</ecNumber>
    </submittedName>
</protein>
<feature type="compositionally biased region" description="Basic and acidic residues" evidence="1">
    <location>
        <begin position="361"/>
        <end position="374"/>
    </location>
</feature>
<dbReference type="SUPFAM" id="SSF53448">
    <property type="entry name" value="Nucleotide-diphospho-sugar transferases"/>
    <property type="match status" value="1"/>
</dbReference>
<dbReference type="AlphaFoldDB" id="A0A1U7CJD8"/>
<dbReference type="InterPro" id="IPR001173">
    <property type="entry name" value="Glyco_trans_2-like"/>
</dbReference>
<evidence type="ECO:0000313" key="3">
    <source>
        <dbReference type="EMBL" id="APW59060.1"/>
    </source>
</evidence>
<keyword evidence="3" id="KW-0808">Transferase</keyword>
<dbReference type="Proteomes" id="UP000186309">
    <property type="component" value="Chromosome"/>
</dbReference>
<dbReference type="CDD" id="cd04186">
    <property type="entry name" value="GT_2_like_c"/>
    <property type="match status" value="1"/>
</dbReference>
<dbReference type="PANTHER" id="PTHR43179:SF7">
    <property type="entry name" value="RHAMNOSYLTRANSFERASE WBBL"/>
    <property type="match status" value="1"/>
</dbReference>
<keyword evidence="3" id="KW-0328">Glycosyltransferase</keyword>
<dbReference type="Pfam" id="PF00535">
    <property type="entry name" value="Glycos_transf_2"/>
    <property type="match status" value="1"/>
</dbReference>
<dbReference type="EC" id="2.4.1.289" evidence="3"/>
<evidence type="ECO:0000313" key="4">
    <source>
        <dbReference type="Proteomes" id="UP000186309"/>
    </source>
</evidence>
<sequence>MDASSRRSPTSGRPEPKLTVIVVNYDGWPDVLSLVSRLEDEPEFLSGACQVVVVDNASLGPLPESPALHRPGLQLVLRPDNGGFGVGVNAGWRQSRGRWLLLLNPDVDVEPGTLGRIFDRIDALDALPGDPPGVVGFGLRNSDGSSQGSVGVFPSLARTVFEQFLPRSRRKYQVDGRIRFGPVDWVTGACMLVNTRMMTELGGFDEDFFLYHEEVALCRTARDRGWRIEYDPTVSVIHRHPLQNRPVSPKMRVVIRHSKLLYFRKHTPRWQFLALAWVVALEAAAKGAWAALRGRPVERRAWRTIGHIAQRLRRGRGPRGRRVLALAEEAERGPSEPARVPEPSRRLARNAASRPAGGGVLRRESRASASRDRA</sequence>
<accession>A0A1U7CJD8</accession>
<dbReference type="STRING" id="1387353.BSF38_00474"/>
<dbReference type="GO" id="GO:0102096">
    <property type="term" value="F:decaprenyl-N-acetyl-alpha-D-glucosaminyl-pyrophosphate:dTDP-alpha-L-rhamnose rhamnosyltransferase activity"/>
    <property type="evidence" value="ECO:0007669"/>
    <property type="project" value="UniProtKB-EC"/>
</dbReference>
<dbReference type="PANTHER" id="PTHR43179">
    <property type="entry name" value="RHAMNOSYLTRANSFERASE WBBL"/>
    <property type="match status" value="1"/>
</dbReference>
<reference evidence="4" key="1">
    <citation type="submission" date="2016-12" db="EMBL/GenBank/DDBJ databases">
        <title>Comparative genomics of four Isosphaeraceae planctomycetes: a common pool of plasmids and glycoside hydrolase genes.</title>
        <authorList>
            <person name="Ivanova A."/>
        </authorList>
    </citation>
    <scope>NUCLEOTIDE SEQUENCE [LARGE SCALE GENOMIC DNA]</scope>
    <source>
        <strain evidence="4">PX4</strain>
    </source>
</reference>
<organism evidence="3 4">
    <name type="scientific">Paludisphaera borealis</name>
    <dbReference type="NCBI Taxonomy" id="1387353"/>
    <lineage>
        <taxon>Bacteria</taxon>
        <taxon>Pseudomonadati</taxon>
        <taxon>Planctomycetota</taxon>
        <taxon>Planctomycetia</taxon>
        <taxon>Isosphaerales</taxon>
        <taxon>Isosphaeraceae</taxon>
        <taxon>Paludisphaera</taxon>
    </lineage>
</organism>
<gene>
    <name evidence="3" type="primary">wbbL_1</name>
    <name evidence="3" type="ORF">BSF38_00474</name>
</gene>
<proteinExistence type="predicted"/>
<feature type="domain" description="Glycosyltransferase 2-like" evidence="2">
    <location>
        <begin position="19"/>
        <end position="125"/>
    </location>
</feature>
<dbReference type="Gene3D" id="3.90.550.10">
    <property type="entry name" value="Spore Coat Polysaccharide Biosynthesis Protein SpsA, Chain A"/>
    <property type="match status" value="1"/>
</dbReference>
<evidence type="ECO:0000256" key="1">
    <source>
        <dbReference type="SAM" id="MobiDB-lite"/>
    </source>
</evidence>
<evidence type="ECO:0000259" key="2">
    <source>
        <dbReference type="Pfam" id="PF00535"/>
    </source>
</evidence>
<dbReference type="InterPro" id="IPR029044">
    <property type="entry name" value="Nucleotide-diphossugar_trans"/>
</dbReference>
<feature type="region of interest" description="Disordered" evidence="1">
    <location>
        <begin position="327"/>
        <end position="374"/>
    </location>
</feature>